<protein>
    <submittedName>
        <fullName evidence="1">Uncharacterized protein</fullName>
    </submittedName>
</protein>
<dbReference type="STRING" id="883081.HMPREF9698_01232"/>
<gene>
    <name evidence="1" type="ORF">HMPREF9698_01232</name>
</gene>
<keyword evidence="2" id="KW-1185">Reference proteome</keyword>
<accession>K9EB04</accession>
<dbReference type="HOGENOM" id="CLU_1709415_0_0_9"/>
<sequence>MAIGSCRQREHYRDTYHVNQKIKDRLSFDRPMENQLRKALRAYDWAQIESVLASAQSRATACSAEIAAERLDQIERLRGYLSRYCPYHQPIADCSLPVPSKKERASAKQGTAITAIVSSIKDGHGPMMVPVMWPRHPQCGEKRGIYQYLSAKS</sequence>
<evidence type="ECO:0000313" key="1">
    <source>
        <dbReference type="EMBL" id="EKU93036.1"/>
    </source>
</evidence>
<reference evidence="1 2" key="1">
    <citation type="submission" date="2012-09" db="EMBL/GenBank/DDBJ databases">
        <title>The Genome Sequence of Alloiococcus otitis ATCC 51267.</title>
        <authorList>
            <consortium name="The Broad Institute Genome Sequencing Platform"/>
            <person name="Earl A."/>
            <person name="Ward D."/>
            <person name="Feldgarden M."/>
            <person name="Gevers D."/>
            <person name="Huys G."/>
            <person name="Walker B."/>
            <person name="Young S.K."/>
            <person name="Zeng Q."/>
            <person name="Gargeya S."/>
            <person name="Fitzgerald M."/>
            <person name="Haas B."/>
            <person name="Abouelleil A."/>
            <person name="Alvarado L."/>
            <person name="Arachchi H.M."/>
            <person name="Berlin A.M."/>
            <person name="Chapman S.B."/>
            <person name="Goldberg J."/>
            <person name="Griggs A."/>
            <person name="Gujja S."/>
            <person name="Hansen M."/>
            <person name="Howarth C."/>
            <person name="Imamovic A."/>
            <person name="Larimer J."/>
            <person name="McCowen C."/>
            <person name="Montmayeur A."/>
            <person name="Murphy C."/>
            <person name="Neiman D."/>
            <person name="Pearson M."/>
            <person name="Priest M."/>
            <person name="Roberts A."/>
            <person name="Saif S."/>
            <person name="Shea T."/>
            <person name="Sisk P."/>
            <person name="Sykes S."/>
            <person name="Wortman J."/>
            <person name="Nusbaum C."/>
            <person name="Birren B."/>
        </authorList>
    </citation>
    <scope>NUCLEOTIDE SEQUENCE [LARGE SCALE GENOMIC DNA]</scope>
    <source>
        <strain evidence="1 2">ATCC 51267</strain>
    </source>
</reference>
<evidence type="ECO:0000313" key="2">
    <source>
        <dbReference type="Proteomes" id="UP000009875"/>
    </source>
</evidence>
<dbReference type="AlphaFoldDB" id="K9EB04"/>
<comment type="caution">
    <text evidence="1">The sequence shown here is derived from an EMBL/GenBank/DDBJ whole genome shotgun (WGS) entry which is preliminary data.</text>
</comment>
<name>K9EB04_9LACT</name>
<proteinExistence type="predicted"/>
<dbReference type="EMBL" id="AGXA01000027">
    <property type="protein sequence ID" value="EKU93036.1"/>
    <property type="molecule type" value="Genomic_DNA"/>
</dbReference>
<organism evidence="1 2">
    <name type="scientific">Alloiococcus otitis ATCC 51267</name>
    <dbReference type="NCBI Taxonomy" id="883081"/>
    <lineage>
        <taxon>Bacteria</taxon>
        <taxon>Bacillati</taxon>
        <taxon>Bacillota</taxon>
        <taxon>Bacilli</taxon>
        <taxon>Lactobacillales</taxon>
        <taxon>Carnobacteriaceae</taxon>
        <taxon>Alloiococcus</taxon>
    </lineage>
</organism>
<dbReference type="Proteomes" id="UP000009875">
    <property type="component" value="Unassembled WGS sequence"/>
</dbReference>